<protein>
    <submittedName>
        <fullName evidence="2">Uncharacterized protein</fullName>
    </submittedName>
</protein>
<accession>A0AA48KZD5</accession>
<dbReference type="GeneID" id="85494249"/>
<dbReference type="EMBL" id="AP028214">
    <property type="protein sequence ID" value="BEI90379.1"/>
    <property type="molecule type" value="Genomic_DNA"/>
</dbReference>
<organism evidence="2 3">
    <name type="scientific">Cutaneotrichosporon cavernicola</name>
    <dbReference type="NCBI Taxonomy" id="279322"/>
    <lineage>
        <taxon>Eukaryota</taxon>
        <taxon>Fungi</taxon>
        <taxon>Dikarya</taxon>
        <taxon>Basidiomycota</taxon>
        <taxon>Agaricomycotina</taxon>
        <taxon>Tremellomycetes</taxon>
        <taxon>Trichosporonales</taxon>
        <taxon>Trichosporonaceae</taxon>
        <taxon>Cutaneotrichosporon</taxon>
    </lineage>
</organism>
<proteinExistence type="predicted"/>
<name>A0AA48KZD5_9TREE</name>
<reference evidence="2" key="1">
    <citation type="journal article" date="2023" name="BMC Genomics">
        <title>Chromosome-level genome assemblies of Cutaneotrichosporon spp. (Trichosporonales, Basidiomycota) reveal imbalanced evolution between nucleotide sequences and chromosome synteny.</title>
        <authorList>
            <person name="Kobayashi Y."/>
            <person name="Kayamori A."/>
            <person name="Aoki K."/>
            <person name="Shiwa Y."/>
            <person name="Matsutani M."/>
            <person name="Fujita N."/>
            <person name="Sugita T."/>
            <person name="Iwasaki W."/>
            <person name="Tanaka N."/>
            <person name="Takashima M."/>
        </authorList>
    </citation>
    <scope>NUCLEOTIDE SEQUENCE</scope>
    <source>
        <strain evidence="2">HIS019</strain>
    </source>
</reference>
<dbReference type="Proteomes" id="UP001233271">
    <property type="component" value="Chromosome 3"/>
</dbReference>
<gene>
    <name evidence="2" type="ORF">CcaverHIS019_0304490</name>
</gene>
<feature type="compositionally biased region" description="Basic and acidic residues" evidence="1">
    <location>
        <begin position="215"/>
        <end position="226"/>
    </location>
</feature>
<dbReference type="RefSeq" id="XP_060455644.1">
    <property type="nucleotide sequence ID" value="XM_060598896.1"/>
</dbReference>
<feature type="compositionally biased region" description="Basic and acidic residues" evidence="1">
    <location>
        <begin position="259"/>
        <end position="269"/>
    </location>
</feature>
<dbReference type="KEGG" id="ccac:CcaHIS019_0304490"/>
<feature type="compositionally biased region" description="Low complexity" evidence="1">
    <location>
        <begin position="287"/>
        <end position="298"/>
    </location>
</feature>
<feature type="compositionally biased region" description="Low complexity" evidence="1">
    <location>
        <begin position="170"/>
        <end position="191"/>
    </location>
</feature>
<evidence type="ECO:0000256" key="1">
    <source>
        <dbReference type="SAM" id="MobiDB-lite"/>
    </source>
</evidence>
<feature type="region of interest" description="Disordered" evidence="1">
    <location>
        <begin position="131"/>
        <end position="231"/>
    </location>
</feature>
<dbReference type="AlphaFoldDB" id="A0AA48KZD5"/>
<feature type="region of interest" description="Disordered" evidence="1">
    <location>
        <begin position="245"/>
        <end position="298"/>
    </location>
</feature>
<evidence type="ECO:0000313" key="2">
    <source>
        <dbReference type="EMBL" id="BEI90379.1"/>
    </source>
</evidence>
<evidence type="ECO:0000313" key="3">
    <source>
        <dbReference type="Proteomes" id="UP001233271"/>
    </source>
</evidence>
<keyword evidence="3" id="KW-1185">Reference proteome</keyword>
<sequence length="336" mass="36494">MGKPAPREADSLAMDMLRAMHREVLTREPLRTLVREGDDLRLQTILDAAASGDEGVMAAWETFVNRFAADRGGAALPRRPPTSDPLLDATSATPSQVAARVLARDSARSAAGWTPFAESYWNAEGRSRRIERANEREATPAPTFVYDEPPEHLQPGTPRNQQEDNVRPFGVSGSMSASGSVSFPRTLTTGLPRRRRRSPSPPLSEESMSWLREYGTQRRPRDESPPLRRVRRRLDGRRFGIVFDTSGMPITAGATPDEVSGREGGEPSESRAAVGEESEAGGGGGETPPAETGPGAAQDVVAVAVDAYDPVLDLPFPLMPPHDMFLGIEDFTHEEV</sequence>